<dbReference type="GO" id="GO:0016628">
    <property type="term" value="F:oxidoreductase activity, acting on the CH-CH group of donors, NAD or NADP as acceptor"/>
    <property type="evidence" value="ECO:0007669"/>
    <property type="project" value="InterPro"/>
</dbReference>
<dbReference type="InterPro" id="IPR001732">
    <property type="entry name" value="UDP-Glc/GDP-Man_DH_N"/>
</dbReference>
<evidence type="ECO:0000256" key="4">
    <source>
        <dbReference type="SAM" id="MobiDB-lite"/>
    </source>
</evidence>
<feature type="domain" description="UDP-glucose/GDP-mannose dehydrogenase C-terminal" evidence="5">
    <location>
        <begin position="313"/>
        <end position="413"/>
    </location>
</feature>
<protein>
    <submittedName>
        <fullName evidence="6">Nucleotide sugar dehydrogenase</fullName>
    </submittedName>
</protein>
<comment type="caution">
    <text evidence="6">The sequence shown here is derived from an EMBL/GenBank/DDBJ whole genome shotgun (WGS) entry which is preliminary data.</text>
</comment>
<evidence type="ECO:0000259" key="5">
    <source>
        <dbReference type="SMART" id="SM00984"/>
    </source>
</evidence>
<dbReference type="EMBL" id="VOPW01000001">
    <property type="protein sequence ID" value="TXC65271.1"/>
    <property type="molecule type" value="Genomic_DNA"/>
</dbReference>
<dbReference type="PIRSF" id="PIRSF500136">
    <property type="entry name" value="UDP_ManNAc_DH"/>
    <property type="match status" value="1"/>
</dbReference>
<dbReference type="InterPro" id="IPR017476">
    <property type="entry name" value="UDP-Glc/GDP-Man"/>
</dbReference>
<sequence length="653" mass="70869">MTTIAVIGLGYVGLPLAVEFGKKFRTLGFDLHAEKVAAYGRHVDPTGEVSSADLKAATMLTCSTDPKVIAEADFIIVAVPTPVDDAHQPDFTPLVKSSESVGKHIKKGAIVVYESTVYPGATEEVCIPIIEKHSGLKWKEGFFVGYSPERINPGDKERTVTKITKVVSGDTPETLKKVAEVYGSVITAGVYPASSIKVAEAAKVIENTQRDLNIALMNELAVIFQRIGIDTLEVLKAAGTKWNFLPFRPGLVGGHCIGVDPYYLTHKAEKLGYNPQVILAGRRINDSMGKFVAEQTVKQMIAADMPVKDADVIVLGMTFKENCPDLRNSKVIDVVNELKSFGARVHVHDPIADSAECEHEYGIGLTPWEQLPRACAVVAAVSHKEYAAMGLKAIAEKAMPGAVFADVKSSYDPAELRSLGLRTGACEGGRRCSLEQRLLARQLPGFAGLAARQHPHFAQRRGIAQRRIAHDAAELDAGQLQRADLLARDQVCLEREHMGAVACGVRIGQLRGEFGEHAVGGQAAQRVVVGCIPGRLQREELPARLAQQCTVVVAGHRAGQDRLRQLAPREQRQEAKAGRAQLHENHGQQQQQHRQAEDRGRIRRRAALRRQQRHQRAGRPTEVDSPVIAAADALAGKATSRPSSSAGPPRFST</sequence>
<organism evidence="6 7">
    <name type="scientific">Piscinibacter aquaticus</name>
    <dbReference type="NCBI Taxonomy" id="392597"/>
    <lineage>
        <taxon>Bacteria</taxon>
        <taxon>Pseudomonadati</taxon>
        <taxon>Pseudomonadota</taxon>
        <taxon>Betaproteobacteria</taxon>
        <taxon>Burkholderiales</taxon>
        <taxon>Sphaerotilaceae</taxon>
        <taxon>Piscinibacter</taxon>
    </lineage>
</organism>
<dbReference type="Pfam" id="PF00984">
    <property type="entry name" value="UDPG_MGDP_dh"/>
    <property type="match status" value="1"/>
</dbReference>
<feature type="compositionally biased region" description="Polar residues" evidence="4">
    <location>
        <begin position="640"/>
        <end position="653"/>
    </location>
</feature>
<proteinExistence type="inferred from homology"/>
<dbReference type="InterPro" id="IPR008927">
    <property type="entry name" value="6-PGluconate_DH-like_C_sf"/>
</dbReference>
<evidence type="ECO:0000256" key="3">
    <source>
        <dbReference type="ARBA" id="ARBA00023027"/>
    </source>
</evidence>
<keyword evidence="7" id="KW-1185">Reference proteome</keyword>
<keyword evidence="3" id="KW-0520">NAD</keyword>
<dbReference type="InterPro" id="IPR014026">
    <property type="entry name" value="UDP-Glc/GDP-Man_DH_dimer"/>
</dbReference>
<dbReference type="GO" id="GO:0000271">
    <property type="term" value="P:polysaccharide biosynthetic process"/>
    <property type="evidence" value="ECO:0007669"/>
    <property type="project" value="InterPro"/>
</dbReference>
<dbReference type="InterPro" id="IPR014027">
    <property type="entry name" value="UDP-Glc/GDP-Man_DH_C"/>
</dbReference>
<evidence type="ECO:0000256" key="1">
    <source>
        <dbReference type="ARBA" id="ARBA00006601"/>
    </source>
</evidence>
<feature type="compositionally biased region" description="Basic residues" evidence="4">
    <location>
        <begin position="601"/>
        <end position="617"/>
    </location>
</feature>
<dbReference type="GO" id="GO:0051287">
    <property type="term" value="F:NAD binding"/>
    <property type="evidence" value="ECO:0007669"/>
    <property type="project" value="InterPro"/>
</dbReference>
<gene>
    <name evidence="6" type="ORF">FSC37_01540</name>
</gene>
<dbReference type="Pfam" id="PF03720">
    <property type="entry name" value="UDPG_MGDP_dh_C"/>
    <property type="match status" value="1"/>
</dbReference>
<comment type="similarity">
    <text evidence="1">Belongs to the UDP-glucose/GDP-mannose dehydrogenase family.</text>
</comment>
<dbReference type="Gene3D" id="3.40.50.720">
    <property type="entry name" value="NAD(P)-binding Rossmann-like Domain"/>
    <property type="match status" value="2"/>
</dbReference>
<name>A0A5C6TZS3_9BURK</name>
<dbReference type="SUPFAM" id="SSF52413">
    <property type="entry name" value="UDP-glucose/GDP-mannose dehydrogenase C-terminal domain"/>
    <property type="match status" value="1"/>
</dbReference>
<dbReference type="PIRSF" id="PIRSF000124">
    <property type="entry name" value="UDPglc_GDPman_dh"/>
    <property type="match status" value="1"/>
</dbReference>
<dbReference type="PANTHER" id="PTHR43491">
    <property type="entry name" value="UDP-N-ACETYL-D-MANNOSAMINE DEHYDROGENASE"/>
    <property type="match status" value="1"/>
</dbReference>
<feature type="region of interest" description="Disordered" evidence="4">
    <location>
        <begin position="562"/>
        <end position="653"/>
    </location>
</feature>
<dbReference type="SMART" id="SM00984">
    <property type="entry name" value="UDPG_MGDP_dh_C"/>
    <property type="match status" value="1"/>
</dbReference>
<feature type="compositionally biased region" description="Basic and acidic residues" evidence="4">
    <location>
        <begin position="562"/>
        <end position="586"/>
    </location>
</feature>
<dbReference type="InterPro" id="IPR036220">
    <property type="entry name" value="UDP-Glc/GDP-Man_DH_C_sf"/>
</dbReference>
<dbReference type="SUPFAM" id="SSF48179">
    <property type="entry name" value="6-phosphogluconate dehydrogenase C-terminal domain-like"/>
    <property type="match status" value="1"/>
</dbReference>
<dbReference type="Pfam" id="PF03721">
    <property type="entry name" value="UDPG_MGDP_dh_N"/>
    <property type="match status" value="1"/>
</dbReference>
<dbReference type="InterPro" id="IPR036291">
    <property type="entry name" value="NAD(P)-bd_dom_sf"/>
</dbReference>
<keyword evidence="2" id="KW-0560">Oxidoreductase</keyword>
<dbReference type="NCBIfam" id="TIGR03026">
    <property type="entry name" value="NDP-sugDHase"/>
    <property type="match status" value="1"/>
</dbReference>
<dbReference type="SUPFAM" id="SSF51735">
    <property type="entry name" value="NAD(P)-binding Rossmann-fold domains"/>
    <property type="match status" value="1"/>
</dbReference>
<evidence type="ECO:0000313" key="7">
    <source>
        <dbReference type="Proteomes" id="UP000321832"/>
    </source>
</evidence>
<dbReference type="GO" id="GO:0016616">
    <property type="term" value="F:oxidoreductase activity, acting on the CH-OH group of donors, NAD or NADP as acceptor"/>
    <property type="evidence" value="ECO:0007669"/>
    <property type="project" value="InterPro"/>
</dbReference>
<dbReference type="Proteomes" id="UP000321832">
    <property type="component" value="Unassembled WGS sequence"/>
</dbReference>
<reference evidence="6 7" key="1">
    <citation type="submission" date="2019-08" db="EMBL/GenBank/DDBJ databases">
        <authorList>
            <person name="Khan S.A."/>
            <person name="Jeon C.O."/>
            <person name="Jeong S.E."/>
        </authorList>
    </citation>
    <scope>NUCLEOTIDE SEQUENCE [LARGE SCALE GENOMIC DNA]</scope>
    <source>
        <strain evidence="7">IMCC1728</strain>
    </source>
</reference>
<dbReference type="PANTHER" id="PTHR43491:SF2">
    <property type="entry name" value="UDP-N-ACETYL-D-MANNOSAMINE DEHYDROGENASE"/>
    <property type="match status" value="1"/>
</dbReference>
<accession>A0A5C6TZS3</accession>
<evidence type="ECO:0000313" key="6">
    <source>
        <dbReference type="EMBL" id="TXC65271.1"/>
    </source>
</evidence>
<evidence type="ECO:0000256" key="2">
    <source>
        <dbReference type="ARBA" id="ARBA00023002"/>
    </source>
</evidence>
<dbReference type="AlphaFoldDB" id="A0A5C6TZS3"/>
<dbReference type="InterPro" id="IPR028359">
    <property type="entry name" value="UDP_ManNAc/GlcNAc_DH"/>
</dbReference>